<comment type="subcellular location">
    <subcellularLocation>
        <location evidence="1">Cell outer membrane</location>
        <topology evidence="1">Lipid-anchor</topology>
    </subcellularLocation>
</comment>
<dbReference type="SUPFAM" id="SSF50370">
    <property type="entry name" value="Ricin B-like lectins"/>
    <property type="match status" value="1"/>
</dbReference>
<keyword evidence="3" id="KW-0800">Toxin</keyword>
<dbReference type="GO" id="GO:0030246">
    <property type="term" value="F:carbohydrate binding"/>
    <property type="evidence" value="ECO:0007669"/>
    <property type="project" value="UniProtKB-KW"/>
</dbReference>
<keyword evidence="6" id="KW-0843">Virulence</keyword>
<keyword evidence="10" id="KW-0449">Lipoprotein</keyword>
<accession>A0A8I0U8M3</accession>
<evidence type="ECO:0000256" key="1">
    <source>
        <dbReference type="ARBA" id="ARBA00004459"/>
    </source>
</evidence>
<evidence type="ECO:0000256" key="7">
    <source>
        <dbReference type="ARBA" id="ARBA00023136"/>
    </source>
</evidence>
<comment type="caution">
    <text evidence="11">The sequence shown here is derived from an EMBL/GenBank/DDBJ whole genome shotgun (WGS) entry which is preliminary data.</text>
</comment>
<sequence>MIFRTEFVFFVLFLAGCTSDKPDKIVPEKVIKKSIYPSGDFPSVPALALPTPSEKVVSEGNTDGRVSYTSLRTIMAQNGRVLTLWALAQGSWLWAYDPPSSSGFGGVRNWNINPMSKNGTSIFKFTNAVTGTCIEAYKNGIIHNACDVNNTAQDFIILPATSGGVFLKNISQNKCLRYDIITHTIYSGIYLTDCPAKNEKSYDQIWYIAPALTNTIPLS</sequence>
<dbReference type="PROSITE" id="PS50231">
    <property type="entry name" value="RICIN_B_LECTIN"/>
    <property type="match status" value="1"/>
</dbReference>
<evidence type="ECO:0000256" key="2">
    <source>
        <dbReference type="ARBA" id="ARBA00016112"/>
    </source>
</evidence>
<evidence type="ECO:0000256" key="10">
    <source>
        <dbReference type="ARBA" id="ARBA00023288"/>
    </source>
</evidence>
<proteinExistence type="predicted"/>
<keyword evidence="5" id="KW-0430">Lectin</keyword>
<dbReference type="AlphaFoldDB" id="A0A8I0U8M3"/>
<evidence type="ECO:0000256" key="9">
    <source>
        <dbReference type="ARBA" id="ARBA00023237"/>
    </source>
</evidence>
<dbReference type="InterPro" id="IPR035992">
    <property type="entry name" value="Ricin_B-like_lectins"/>
</dbReference>
<name>A0A8I0U8M3_MORMO</name>
<evidence type="ECO:0000256" key="8">
    <source>
        <dbReference type="ARBA" id="ARBA00023139"/>
    </source>
</evidence>
<evidence type="ECO:0000256" key="5">
    <source>
        <dbReference type="ARBA" id="ARBA00022734"/>
    </source>
</evidence>
<dbReference type="PROSITE" id="PS51257">
    <property type="entry name" value="PROKAR_LIPOPROTEIN"/>
    <property type="match status" value="1"/>
</dbReference>
<keyword evidence="9" id="KW-0998">Cell outer membrane</keyword>
<dbReference type="Proteomes" id="UP000650477">
    <property type="component" value="Unassembled WGS sequence"/>
</dbReference>
<protein>
    <recommendedName>
        <fullName evidence="2">Cytolethal distending toxin subunit A</fullName>
    </recommendedName>
</protein>
<dbReference type="Gene3D" id="2.80.10.50">
    <property type="match status" value="1"/>
</dbReference>
<evidence type="ECO:0000313" key="11">
    <source>
        <dbReference type="EMBL" id="MBE8614501.1"/>
    </source>
</evidence>
<evidence type="ECO:0000256" key="3">
    <source>
        <dbReference type="ARBA" id="ARBA00022656"/>
    </source>
</evidence>
<dbReference type="GO" id="GO:0009279">
    <property type="term" value="C:cell outer membrane"/>
    <property type="evidence" value="ECO:0007669"/>
    <property type="project" value="UniProtKB-SubCell"/>
</dbReference>
<evidence type="ECO:0000313" key="12">
    <source>
        <dbReference type="Proteomes" id="UP000650477"/>
    </source>
</evidence>
<dbReference type="PRINTS" id="PR01387">
    <property type="entry name" value="CDTOXINA"/>
</dbReference>
<keyword evidence="8" id="KW-0564">Palmitate</keyword>
<dbReference type="EMBL" id="PKLF01000028">
    <property type="protein sequence ID" value="MBE8614501.1"/>
    <property type="molecule type" value="Genomic_DNA"/>
</dbReference>
<reference evidence="11" key="1">
    <citation type="submission" date="2017-12" db="EMBL/GenBank/DDBJ databases">
        <title>Genome sequencing and analysis.</title>
        <authorList>
            <person name="Huang Y.-T."/>
        </authorList>
    </citation>
    <scope>NUCLEOTIDE SEQUENCE</scope>
    <source>
        <strain evidence="11">VGH116</strain>
    </source>
</reference>
<keyword evidence="7" id="KW-0472">Membrane</keyword>
<keyword evidence="4" id="KW-0732">Signal</keyword>
<dbReference type="InterPro" id="IPR003558">
    <property type="entry name" value="CDtoxinA/C"/>
</dbReference>
<organism evidence="11 12">
    <name type="scientific">Morganella morganii</name>
    <name type="common">Proteus morganii</name>
    <dbReference type="NCBI Taxonomy" id="582"/>
    <lineage>
        <taxon>Bacteria</taxon>
        <taxon>Pseudomonadati</taxon>
        <taxon>Pseudomonadota</taxon>
        <taxon>Gammaproteobacteria</taxon>
        <taxon>Enterobacterales</taxon>
        <taxon>Morganellaceae</taxon>
        <taxon>Morganella</taxon>
    </lineage>
</organism>
<dbReference type="RefSeq" id="WP_193830333.1">
    <property type="nucleotide sequence ID" value="NZ_PKLF01000028.1"/>
</dbReference>
<dbReference type="Pfam" id="PF03498">
    <property type="entry name" value="CDtoxinA"/>
    <property type="match status" value="1"/>
</dbReference>
<dbReference type="CDD" id="cd23414">
    <property type="entry name" value="beta-trefoil_Ricin_CdtA"/>
    <property type="match status" value="1"/>
</dbReference>
<gene>
    <name evidence="11" type="ORF">CYG68_19230</name>
</gene>
<evidence type="ECO:0000256" key="4">
    <source>
        <dbReference type="ARBA" id="ARBA00022729"/>
    </source>
</evidence>
<evidence type="ECO:0000256" key="6">
    <source>
        <dbReference type="ARBA" id="ARBA00023026"/>
    </source>
</evidence>
<dbReference type="InterPro" id="IPR015957">
    <property type="entry name" value="CDtoxinA"/>
</dbReference>
<dbReference type="GO" id="GO:0090729">
    <property type="term" value="F:toxin activity"/>
    <property type="evidence" value="ECO:0007669"/>
    <property type="project" value="UniProtKB-KW"/>
</dbReference>